<keyword evidence="2 5" id="KW-0963">Cytoplasm</keyword>
<dbReference type="PRINTS" id="PR00111">
    <property type="entry name" value="ABHYDROLASE"/>
</dbReference>
<comment type="subunit">
    <text evidence="5">Monomer.</text>
</comment>
<dbReference type="InterPro" id="IPR000073">
    <property type="entry name" value="AB_hydrolase_1"/>
</dbReference>
<dbReference type="Gene3D" id="3.40.50.1820">
    <property type="entry name" value="alpha/beta hydrolase"/>
    <property type="match status" value="1"/>
</dbReference>
<evidence type="ECO:0000256" key="1">
    <source>
        <dbReference type="ARBA" id="ARBA00022487"/>
    </source>
</evidence>
<organism evidence="7 8">
    <name type="scientific">Alkalimonas mucilaginosa</name>
    <dbReference type="NCBI Taxonomy" id="3057676"/>
    <lineage>
        <taxon>Bacteria</taxon>
        <taxon>Pseudomonadati</taxon>
        <taxon>Pseudomonadota</taxon>
        <taxon>Gammaproteobacteria</taxon>
        <taxon>Alkalimonas</taxon>
    </lineage>
</organism>
<feature type="binding site" evidence="5">
    <location>
        <position position="229"/>
    </location>
    <ligand>
        <name>substrate</name>
    </ligand>
</feature>
<feature type="binding site" evidence="5">
    <location>
        <position position="15"/>
    </location>
    <ligand>
        <name>substrate</name>
    </ligand>
</feature>
<keyword evidence="8" id="KW-1185">Reference proteome</keyword>
<dbReference type="Proteomes" id="UP001339167">
    <property type="component" value="Unassembled WGS sequence"/>
</dbReference>
<comment type="function">
    <text evidence="5">The physiological role of BioH is to remove the methyl group introduced by BioC when the pimeloyl moiety is complete. It allows to synthesize pimeloyl-ACP via the fatty acid synthetic pathway through the hydrolysis of the ester bonds of pimeloyl-ACP esters.</text>
</comment>
<accession>A0ABU7JKE5</accession>
<evidence type="ECO:0000256" key="4">
    <source>
        <dbReference type="ARBA" id="ARBA00022801"/>
    </source>
</evidence>
<feature type="domain" description="AB hydrolase-1" evidence="6">
    <location>
        <begin position="9"/>
        <end position="236"/>
    </location>
</feature>
<feature type="active site" evidence="5">
    <location>
        <position position="229"/>
    </location>
</feature>
<reference evidence="7 8" key="1">
    <citation type="submission" date="2023-06" db="EMBL/GenBank/DDBJ databases">
        <title>Alkalimonas sp., MEB004 an alkaliphilic bacterium isolated from Lonar Lake, India.</title>
        <authorList>
            <person name="Joshi A."/>
            <person name="Thite S."/>
        </authorList>
    </citation>
    <scope>NUCLEOTIDE SEQUENCE [LARGE SCALE GENOMIC DNA]</scope>
    <source>
        <strain evidence="7 8">MEB004</strain>
    </source>
</reference>
<feature type="binding site" evidence="5">
    <location>
        <begin position="137"/>
        <end position="141"/>
    </location>
    <ligand>
        <name>substrate</name>
    </ligand>
</feature>
<feature type="binding site" evidence="5">
    <location>
        <begin position="76"/>
        <end position="77"/>
    </location>
    <ligand>
        <name>substrate</name>
    </ligand>
</feature>
<evidence type="ECO:0000256" key="5">
    <source>
        <dbReference type="HAMAP-Rule" id="MF_01260"/>
    </source>
</evidence>
<dbReference type="EC" id="3.1.1.85" evidence="5"/>
<evidence type="ECO:0000259" key="6">
    <source>
        <dbReference type="Pfam" id="PF00561"/>
    </source>
</evidence>
<comment type="pathway">
    <text evidence="5">Cofactor biosynthesis; biotin biosynthesis.</text>
</comment>
<evidence type="ECO:0000313" key="7">
    <source>
        <dbReference type="EMBL" id="MEE2025433.1"/>
    </source>
</evidence>
<dbReference type="GO" id="GO:0090499">
    <property type="term" value="F:pimelyl-[acyl-carrier protein] methyl ester esterase activity"/>
    <property type="evidence" value="ECO:0007669"/>
    <property type="project" value="UniProtKB-EC"/>
</dbReference>
<comment type="caution">
    <text evidence="7">The sequence shown here is derived from an EMBL/GenBank/DDBJ whole genome shotgun (WGS) entry which is preliminary data.</text>
</comment>
<keyword evidence="4 5" id="KW-0378">Hydrolase</keyword>
<protein>
    <recommendedName>
        <fullName evidence="5">Pimeloyl-[acyl-carrier protein] methyl ester esterase</fullName>
        <ecNumber evidence="5">3.1.1.85</ecNumber>
    </recommendedName>
    <alternativeName>
        <fullName evidence="5">Biotin synthesis protein BioH</fullName>
    </alternativeName>
    <alternativeName>
        <fullName evidence="5">Carboxylesterase BioH</fullName>
    </alternativeName>
</protein>
<sequence>MSKLRKPDLVLLHGWGMNQAVWQQWLPLLQPDWQVHTLDLPGFGLSPGCPEPYSLAAICMLLQPQLPDRAVVCGWSLGGLVGIELARRYPQQVRALALLAASPCFMAQPDWPGMSAQVFTQFQQQLSKDMALTIQRFLAIQAMGSPSAKEDIKQLRHAILQLPAPSPAAVSGGLLLLQDSDLRTELARLPLPVYAAFGRLDTLVPIGAEQALQLLMPTAKTHCFAHASHASFISHPTESTAWLRSIRQQLPA</sequence>
<dbReference type="InterPro" id="IPR010076">
    <property type="entry name" value="BioH"/>
</dbReference>
<keyword evidence="3 5" id="KW-0093">Biotin biosynthesis</keyword>
<dbReference type="HAMAP" id="MF_01260">
    <property type="entry name" value="Carboxylester"/>
    <property type="match status" value="1"/>
</dbReference>
<feature type="active site" description="Nucleophile" evidence="5">
    <location>
        <position position="76"/>
    </location>
</feature>
<evidence type="ECO:0000313" key="8">
    <source>
        <dbReference type="Proteomes" id="UP001339167"/>
    </source>
</evidence>
<dbReference type="Pfam" id="PF00561">
    <property type="entry name" value="Abhydrolase_1"/>
    <property type="match status" value="1"/>
</dbReference>
<dbReference type="EMBL" id="JAUGZK010000012">
    <property type="protein sequence ID" value="MEE2025433.1"/>
    <property type="molecule type" value="Genomic_DNA"/>
</dbReference>
<proteinExistence type="inferred from homology"/>
<comment type="subcellular location">
    <subcellularLocation>
        <location evidence="5">Cytoplasm</location>
    </subcellularLocation>
</comment>
<dbReference type="NCBIfam" id="TIGR01738">
    <property type="entry name" value="bioH"/>
    <property type="match status" value="1"/>
</dbReference>
<evidence type="ECO:0000256" key="2">
    <source>
        <dbReference type="ARBA" id="ARBA00022490"/>
    </source>
</evidence>
<dbReference type="PANTHER" id="PTHR43194:SF5">
    <property type="entry name" value="PIMELOYL-[ACYL-CARRIER PROTEIN] METHYL ESTER ESTERASE"/>
    <property type="match status" value="1"/>
</dbReference>
<dbReference type="PANTHER" id="PTHR43194">
    <property type="entry name" value="HYDROLASE ALPHA/BETA FOLD FAMILY"/>
    <property type="match status" value="1"/>
</dbReference>
<evidence type="ECO:0000256" key="3">
    <source>
        <dbReference type="ARBA" id="ARBA00022756"/>
    </source>
</evidence>
<dbReference type="InterPro" id="IPR029058">
    <property type="entry name" value="AB_hydrolase_fold"/>
</dbReference>
<dbReference type="InterPro" id="IPR050228">
    <property type="entry name" value="Carboxylesterase_BioH"/>
</dbReference>
<name>A0ABU7JKE5_9GAMM</name>
<comment type="similarity">
    <text evidence="5">Belongs to the AB hydrolase superfamily. Carboxylesterase BioH family.</text>
</comment>
<dbReference type="SUPFAM" id="SSF53474">
    <property type="entry name" value="alpha/beta-Hydrolases"/>
    <property type="match status" value="1"/>
</dbReference>
<keyword evidence="1 5" id="KW-0719">Serine esterase</keyword>
<comment type="catalytic activity">
    <reaction evidence="5">
        <text>6-carboxyhexanoyl-[ACP] methyl ester + H2O = 6-carboxyhexanoyl-[ACP] + methanol + H(+)</text>
        <dbReference type="Rhea" id="RHEA:42700"/>
        <dbReference type="Rhea" id="RHEA-COMP:9955"/>
        <dbReference type="Rhea" id="RHEA-COMP:10186"/>
        <dbReference type="ChEBI" id="CHEBI:15377"/>
        <dbReference type="ChEBI" id="CHEBI:15378"/>
        <dbReference type="ChEBI" id="CHEBI:17790"/>
        <dbReference type="ChEBI" id="CHEBI:78846"/>
        <dbReference type="ChEBI" id="CHEBI:82735"/>
        <dbReference type="EC" id="3.1.1.85"/>
    </reaction>
</comment>
<gene>
    <name evidence="5 7" type="primary">bioH</name>
    <name evidence="7" type="ORF">QWF21_14445</name>
</gene>
<feature type="active site" evidence="5">
    <location>
        <position position="201"/>
    </location>
</feature>